<dbReference type="RefSeq" id="WP_168548207.1">
    <property type="nucleotide sequence ID" value="NZ_JAAXPR010000001.1"/>
</dbReference>
<evidence type="ECO:0000259" key="4">
    <source>
        <dbReference type="Pfam" id="PF00294"/>
    </source>
</evidence>
<dbReference type="AlphaFoldDB" id="A0A7X6RZV9"/>
<keyword evidence="6" id="KW-1185">Reference proteome</keyword>
<proteinExistence type="inferred from homology"/>
<keyword evidence="3 5" id="KW-0418">Kinase</keyword>
<organism evidence="5 6">
    <name type="scientific">Streptococcus ovuberis</name>
    <dbReference type="NCBI Taxonomy" id="1936207"/>
    <lineage>
        <taxon>Bacteria</taxon>
        <taxon>Bacillati</taxon>
        <taxon>Bacillota</taxon>
        <taxon>Bacilli</taxon>
        <taxon>Lactobacillales</taxon>
        <taxon>Streptococcaceae</taxon>
        <taxon>Streptococcus</taxon>
    </lineage>
</organism>
<dbReference type="PANTHER" id="PTHR43320">
    <property type="entry name" value="SUGAR KINASE"/>
    <property type="match status" value="1"/>
</dbReference>
<sequence length="344" mass="38695">MSKIIAFGEMMLRLSPPQHQTLTQATTLDCQFGGSELNVLSTLGQLGYSVSLVSAIPENDVGHMAESFLFTHQIGQEYMVKSGERLGIYYYQKGFSLRSSRVLYDRKYSAFYESKLSDYDLEAICEDMGWLHISGITVALNPEIYAIALALMTRAKAKGIPISFDLNYRESLWESFEEARIALSKLVALADVCIGLEPLSLPTREGRDLKDVLGFTRPYRNRELLEQVLKETADRYALKTIAFTEREIGATNEYILKAYLYDGENHQLYETDRESIQVLDRVGTGDAFTAGIIYGLLEGLPNQAVLETAMASFKFKHTIEGDINIVTKKDIDQLMSKGAQDIKR</sequence>
<dbReference type="Gene3D" id="3.40.1190.20">
    <property type="match status" value="1"/>
</dbReference>
<dbReference type="PANTHER" id="PTHR43320:SF2">
    <property type="entry name" value="2-DEHYDRO-3-DEOXYGLUCONOKINASE_2-DEHYDRO-3-DEOXYGALACTONOKINASE"/>
    <property type="match status" value="1"/>
</dbReference>
<accession>A0A7X6RZV9</accession>
<dbReference type="InterPro" id="IPR052700">
    <property type="entry name" value="Carb_kinase_PfkB-like"/>
</dbReference>
<dbReference type="SUPFAM" id="SSF53613">
    <property type="entry name" value="Ribokinase-like"/>
    <property type="match status" value="1"/>
</dbReference>
<feature type="domain" description="Carbohydrate kinase PfkB" evidence="4">
    <location>
        <begin position="1"/>
        <end position="311"/>
    </location>
</feature>
<comment type="caution">
    <text evidence="5">The sequence shown here is derived from an EMBL/GenBank/DDBJ whole genome shotgun (WGS) entry which is preliminary data.</text>
</comment>
<dbReference type="Proteomes" id="UP000522720">
    <property type="component" value="Unassembled WGS sequence"/>
</dbReference>
<dbReference type="InterPro" id="IPR029056">
    <property type="entry name" value="Ribokinase-like"/>
</dbReference>
<evidence type="ECO:0000256" key="3">
    <source>
        <dbReference type="ARBA" id="ARBA00022777"/>
    </source>
</evidence>
<evidence type="ECO:0000313" key="6">
    <source>
        <dbReference type="Proteomes" id="UP000522720"/>
    </source>
</evidence>
<dbReference type="CDD" id="cd01166">
    <property type="entry name" value="KdgK"/>
    <property type="match status" value="1"/>
</dbReference>
<gene>
    <name evidence="5" type="ORF">HF992_01000</name>
</gene>
<evidence type="ECO:0000256" key="2">
    <source>
        <dbReference type="ARBA" id="ARBA00022679"/>
    </source>
</evidence>
<dbReference type="Pfam" id="PF00294">
    <property type="entry name" value="PfkB"/>
    <property type="match status" value="1"/>
</dbReference>
<name>A0A7X6RZV9_9STRE</name>
<dbReference type="GO" id="GO:0016301">
    <property type="term" value="F:kinase activity"/>
    <property type="evidence" value="ECO:0007669"/>
    <property type="project" value="UniProtKB-KW"/>
</dbReference>
<reference evidence="5 6" key="1">
    <citation type="submission" date="2020-04" db="EMBL/GenBank/DDBJ databases">
        <title>MicrobeNet Type strains.</title>
        <authorList>
            <person name="Nicholson A.C."/>
        </authorList>
    </citation>
    <scope>NUCLEOTIDE SEQUENCE [LARGE SCALE GENOMIC DNA]</scope>
    <source>
        <strain evidence="5 6">CCUG 69612</strain>
    </source>
</reference>
<dbReference type="EMBL" id="JAAXPR010000001">
    <property type="protein sequence ID" value="NKZ19444.1"/>
    <property type="molecule type" value="Genomic_DNA"/>
</dbReference>
<dbReference type="InterPro" id="IPR011611">
    <property type="entry name" value="PfkB_dom"/>
</dbReference>
<comment type="similarity">
    <text evidence="1">Belongs to the carbohydrate kinase PfkB family.</text>
</comment>
<keyword evidence="2" id="KW-0808">Transferase</keyword>
<evidence type="ECO:0000313" key="5">
    <source>
        <dbReference type="EMBL" id="NKZ19444.1"/>
    </source>
</evidence>
<protein>
    <submittedName>
        <fullName evidence="5">Sugar kinase</fullName>
    </submittedName>
</protein>
<evidence type="ECO:0000256" key="1">
    <source>
        <dbReference type="ARBA" id="ARBA00010688"/>
    </source>
</evidence>